<dbReference type="RefSeq" id="WP_091079407.1">
    <property type="nucleotide sequence ID" value="NZ_FOHX01000003.1"/>
</dbReference>
<name>A0A1I0ETR3_9ACTN</name>
<organism evidence="1 2">
    <name type="scientific">Nonomuraea wenchangensis</name>
    <dbReference type="NCBI Taxonomy" id="568860"/>
    <lineage>
        <taxon>Bacteria</taxon>
        <taxon>Bacillati</taxon>
        <taxon>Actinomycetota</taxon>
        <taxon>Actinomycetes</taxon>
        <taxon>Streptosporangiales</taxon>
        <taxon>Streptosporangiaceae</taxon>
        <taxon>Nonomuraea</taxon>
    </lineage>
</organism>
<evidence type="ECO:0000313" key="2">
    <source>
        <dbReference type="Proteomes" id="UP000199361"/>
    </source>
</evidence>
<dbReference type="AlphaFoldDB" id="A0A1I0ETR3"/>
<accession>A0A1I0ETR3</accession>
<dbReference type="EMBL" id="FOHX01000003">
    <property type="protein sequence ID" value="SET48951.1"/>
    <property type="molecule type" value="Genomic_DNA"/>
</dbReference>
<dbReference type="STRING" id="568860.SAMN05421811_103202"/>
<dbReference type="OrthoDB" id="3542784at2"/>
<proteinExistence type="predicted"/>
<dbReference type="Proteomes" id="UP000199361">
    <property type="component" value="Unassembled WGS sequence"/>
</dbReference>
<reference evidence="1 2" key="1">
    <citation type="submission" date="2016-10" db="EMBL/GenBank/DDBJ databases">
        <authorList>
            <person name="de Groot N.N."/>
        </authorList>
    </citation>
    <scope>NUCLEOTIDE SEQUENCE [LARGE SCALE GENOMIC DNA]</scope>
    <source>
        <strain evidence="1 2">CGMCC 4.5598</strain>
    </source>
</reference>
<protein>
    <submittedName>
        <fullName evidence="1">Uncharacterized protein</fullName>
    </submittedName>
</protein>
<sequence>MDDVNALSKFNREDWADKPFLIELRGPNGDDGTRFRWHELPPMWRQPEARPLTTFEYADPWDSHMPVADYRPTGSVTDDGAHIYEFYQHE</sequence>
<gene>
    <name evidence="1" type="ORF">SAMN05421811_103202</name>
</gene>
<keyword evidence="2" id="KW-1185">Reference proteome</keyword>
<evidence type="ECO:0000313" key="1">
    <source>
        <dbReference type="EMBL" id="SET48951.1"/>
    </source>
</evidence>